<evidence type="ECO:0000256" key="4">
    <source>
        <dbReference type="RuleBase" id="RU003345"/>
    </source>
</evidence>
<evidence type="ECO:0000259" key="5">
    <source>
        <dbReference type="Pfam" id="PF00171"/>
    </source>
</evidence>
<proteinExistence type="inferred from homology"/>
<dbReference type="InterPro" id="IPR015590">
    <property type="entry name" value="Aldehyde_DH_dom"/>
</dbReference>
<accession>A0A7W9EQR8</accession>
<dbReference type="AlphaFoldDB" id="A0A7W9EQR8"/>
<dbReference type="InterPro" id="IPR016163">
    <property type="entry name" value="Ald_DH_C"/>
</dbReference>
<dbReference type="InterPro" id="IPR016161">
    <property type="entry name" value="Ald_DH/histidinol_DH"/>
</dbReference>
<comment type="caution">
    <text evidence="6">The sequence shown here is derived from an EMBL/GenBank/DDBJ whole genome shotgun (WGS) entry which is preliminary data.</text>
</comment>
<keyword evidence="2 4" id="KW-0560">Oxidoreductase</keyword>
<evidence type="ECO:0000313" key="6">
    <source>
        <dbReference type="EMBL" id="MBB5706962.1"/>
    </source>
</evidence>
<dbReference type="Gene3D" id="3.40.309.10">
    <property type="entry name" value="Aldehyde Dehydrogenase, Chain A, domain 2"/>
    <property type="match status" value="1"/>
</dbReference>
<dbReference type="GO" id="GO:0008957">
    <property type="term" value="F:phenylacetaldehyde dehydrogenase (NAD+) activity"/>
    <property type="evidence" value="ECO:0007669"/>
    <property type="project" value="UniProtKB-EC"/>
</dbReference>
<evidence type="ECO:0000256" key="2">
    <source>
        <dbReference type="ARBA" id="ARBA00023002"/>
    </source>
</evidence>
<dbReference type="PANTHER" id="PTHR11699">
    <property type="entry name" value="ALDEHYDE DEHYDROGENASE-RELATED"/>
    <property type="match status" value="1"/>
</dbReference>
<sequence length="503" mass="52532">MQLLPFVAPRTDAGRALVERPGDCRLFIDGEWRSPLGGEWIETLDPATGRPLARIASGSAADVDTAVAAARRALSGPWARMVPAERSAVLARIADLIEAEIDALAEIESLDQGKPLGLARWAELPGAAAQFRYFAGLVHGIEGAVVAPSVTYQPEGREVHAWTLREPVGVVGAIVPWNSPLILTAMKVAPALAAGCSIVLKPAELTSLSALRLADIVARAGVPKGVFNVVTGYGATAGAALASHPGVDKIAFTGSTATGRAIVRASADNLARVTLELGGKSPAIVLPDAELDLAIPGIANGIFGNGGQVCVANSRVYAHEDIFDALVDGLAAQAAGLALGHQLNPDTAMRPLVSAAQAERVAGFVDEARRDGASIVCGGDRLGETGAFFAPTIVADIGGSHRISQEEVFGPVLVVHRYRDLDAVVGQANDSPYGLAASVWTRSFSDAHRLSRRIEAGTVWINTHSMFDPALTIGGFKQSGYGRDSGRQALDNYLEWKTICAVV</sequence>
<dbReference type="Gene3D" id="3.40.605.10">
    <property type="entry name" value="Aldehyde Dehydrogenase, Chain A, domain 1"/>
    <property type="match status" value="1"/>
</dbReference>
<evidence type="ECO:0000256" key="1">
    <source>
        <dbReference type="ARBA" id="ARBA00009986"/>
    </source>
</evidence>
<dbReference type="EC" id="1.2.1.39" evidence="6"/>
<protein>
    <submittedName>
        <fullName evidence="6">Phenylacetaldehyde dehydrogenase</fullName>
        <ecNumber evidence="6">1.2.1.39</ecNumber>
    </submittedName>
</protein>
<name>A0A7W9EQR8_9SPHN</name>
<dbReference type="PROSITE" id="PS00070">
    <property type="entry name" value="ALDEHYDE_DEHYDR_CYS"/>
    <property type="match status" value="1"/>
</dbReference>
<dbReference type="Pfam" id="PF00171">
    <property type="entry name" value="Aldedh"/>
    <property type="match status" value="1"/>
</dbReference>
<dbReference type="RefSeq" id="WP_184098380.1">
    <property type="nucleotide sequence ID" value="NZ_JACIJH010000007.1"/>
</dbReference>
<feature type="domain" description="Aldehyde dehydrogenase" evidence="5">
    <location>
        <begin position="36"/>
        <end position="499"/>
    </location>
</feature>
<evidence type="ECO:0000256" key="3">
    <source>
        <dbReference type="PROSITE-ProRule" id="PRU10007"/>
    </source>
</evidence>
<dbReference type="InterPro" id="IPR016162">
    <property type="entry name" value="Ald_DH_N"/>
</dbReference>
<dbReference type="FunFam" id="3.40.309.10:FF:000012">
    <property type="entry name" value="Betaine aldehyde dehydrogenase"/>
    <property type="match status" value="1"/>
</dbReference>
<organism evidence="6 7">
    <name type="scientific">Sphingopyxis panaciterrulae</name>
    <dbReference type="NCBI Taxonomy" id="462372"/>
    <lineage>
        <taxon>Bacteria</taxon>
        <taxon>Pseudomonadati</taxon>
        <taxon>Pseudomonadota</taxon>
        <taxon>Alphaproteobacteria</taxon>
        <taxon>Sphingomonadales</taxon>
        <taxon>Sphingomonadaceae</taxon>
        <taxon>Sphingopyxis</taxon>
    </lineage>
</organism>
<comment type="similarity">
    <text evidence="1 4">Belongs to the aldehyde dehydrogenase family.</text>
</comment>
<keyword evidence="7" id="KW-1185">Reference proteome</keyword>
<dbReference type="EMBL" id="JACIJH010000007">
    <property type="protein sequence ID" value="MBB5706962.1"/>
    <property type="molecule type" value="Genomic_DNA"/>
</dbReference>
<reference evidence="6 7" key="1">
    <citation type="submission" date="2020-08" db="EMBL/GenBank/DDBJ databases">
        <title>Genomic Encyclopedia of Type Strains, Phase IV (KMG-IV): sequencing the most valuable type-strain genomes for metagenomic binning, comparative biology and taxonomic classification.</title>
        <authorList>
            <person name="Goeker M."/>
        </authorList>
    </citation>
    <scope>NUCLEOTIDE SEQUENCE [LARGE SCALE GENOMIC DNA]</scope>
    <source>
        <strain evidence="6 7">DSM 27163</strain>
    </source>
</reference>
<dbReference type="FunFam" id="3.40.605.10:FF:000007">
    <property type="entry name" value="NAD/NADP-dependent betaine aldehyde dehydrogenase"/>
    <property type="match status" value="1"/>
</dbReference>
<dbReference type="Proteomes" id="UP000537161">
    <property type="component" value="Unassembled WGS sequence"/>
</dbReference>
<dbReference type="SUPFAM" id="SSF53720">
    <property type="entry name" value="ALDH-like"/>
    <property type="match status" value="1"/>
</dbReference>
<feature type="active site" evidence="3">
    <location>
        <position position="276"/>
    </location>
</feature>
<gene>
    <name evidence="6" type="ORF">FHR21_002324</name>
</gene>
<evidence type="ECO:0000313" key="7">
    <source>
        <dbReference type="Proteomes" id="UP000537161"/>
    </source>
</evidence>
<dbReference type="PROSITE" id="PS00687">
    <property type="entry name" value="ALDEHYDE_DEHYDR_GLU"/>
    <property type="match status" value="1"/>
</dbReference>
<dbReference type="InterPro" id="IPR016160">
    <property type="entry name" value="Ald_DH_CS_CYS"/>
</dbReference>
<dbReference type="InterPro" id="IPR029510">
    <property type="entry name" value="Ald_DH_CS_GLU"/>
</dbReference>